<dbReference type="Gene3D" id="1.10.10.10">
    <property type="entry name" value="Winged helix-like DNA-binding domain superfamily/Winged helix DNA-binding domain"/>
    <property type="match status" value="1"/>
</dbReference>
<dbReference type="InterPro" id="IPR036388">
    <property type="entry name" value="WH-like_DNA-bd_sf"/>
</dbReference>
<feature type="domain" description="HTH marR-type" evidence="1">
    <location>
        <begin position="7"/>
        <end position="137"/>
    </location>
</feature>
<dbReference type="GO" id="GO:0003700">
    <property type="term" value="F:DNA-binding transcription factor activity"/>
    <property type="evidence" value="ECO:0007669"/>
    <property type="project" value="InterPro"/>
</dbReference>
<organism evidence="2 3">
    <name type="scientific">Ruania alba</name>
    <dbReference type="NCBI Taxonomy" id="648782"/>
    <lineage>
        <taxon>Bacteria</taxon>
        <taxon>Bacillati</taxon>
        <taxon>Actinomycetota</taxon>
        <taxon>Actinomycetes</taxon>
        <taxon>Micrococcales</taxon>
        <taxon>Ruaniaceae</taxon>
        <taxon>Ruania</taxon>
    </lineage>
</organism>
<evidence type="ECO:0000313" key="3">
    <source>
        <dbReference type="Proteomes" id="UP000199220"/>
    </source>
</evidence>
<gene>
    <name evidence="2" type="ORF">SAMN04488554_3674</name>
</gene>
<sequence>MGQEVLDEVTGYLLKRVHAALRAEMEAVLRPLGLTVAQYACLEVLDRADAVTSAQLAREAFISRQSMTVLLSGMESRGWVEVVRGKGRARPYRITATGRAALDPGRAAVTDVEGRMVGALDSGQRRDLHELLGQCLHGLTVSGS</sequence>
<accession>A0A1H5MVE8</accession>
<dbReference type="STRING" id="648782.SAMN04488554_3674"/>
<dbReference type="PROSITE" id="PS50995">
    <property type="entry name" value="HTH_MARR_2"/>
    <property type="match status" value="1"/>
</dbReference>
<keyword evidence="2" id="KW-0238">DNA-binding</keyword>
<protein>
    <submittedName>
        <fullName evidence="2">DNA-binding transcriptional regulator, MarR family</fullName>
    </submittedName>
</protein>
<dbReference type="GO" id="GO:0003677">
    <property type="term" value="F:DNA binding"/>
    <property type="evidence" value="ECO:0007669"/>
    <property type="project" value="UniProtKB-KW"/>
</dbReference>
<dbReference type="SMART" id="SM00347">
    <property type="entry name" value="HTH_MARR"/>
    <property type="match status" value="1"/>
</dbReference>
<name>A0A1H5MVE8_9MICO</name>
<dbReference type="RefSeq" id="WP_089774460.1">
    <property type="nucleotide sequence ID" value="NZ_FNTX01000002.1"/>
</dbReference>
<dbReference type="InterPro" id="IPR000835">
    <property type="entry name" value="HTH_MarR-typ"/>
</dbReference>
<dbReference type="InterPro" id="IPR039422">
    <property type="entry name" value="MarR/SlyA-like"/>
</dbReference>
<dbReference type="AlphaFoldDB" id="A0A1H5MVE8"/>
<reference evidence="3" key="1">
    <citation type="submission" date="2016-10" db="EMBL/GenBank/DDBJ databases">
        <authorList>
            <person name="Varghese N."/>
            <person name="Submissions S."/>
        </authorList>
    </citation>
    <scope>NUCLEOTIDE SEQUENCE [LARGE SCALE GENOMIC DNA]</scope>
    <source>
        <strain evidence="3">DSM 21368</strain>
    </source>
</reference>
<dbReference type="Pfam" id="PF12802">
    <property type="entry name" value="MarR_2"/>
    <property type="match status" value="1"/>
</dbReference>
<dbReference type="Proteomes" id="UP000199220">
    <property type="component" value="Unassembled WGS sequence"/>
</dbReference>
<evidence type="ECO:0000259" key="1">
    <source>
        <dbReference type="PROSITE" id="PS50995"/>
    </source>
</evidence>
<dbReference type="OrthoDB" id="3177763at2"/>
<proteinExistence type="predicted"/>
<dbReference type="PANTHER" id="PTHR33164">
    <property type="entry name" value="TRANSCRIPTIONAL REGULATOR, MARR FAMILY"/>
    <property type="match status" value="1"/>
</dbReference>
<dbReference type="GO" id="GO:0006950">
    <property type="term" value="P:response to stress"/>
    <property type="evidence" value="ECO:0007669"/>
    <property type="project" value="TreeGrafter"/>
</dbReference>
<keyword evidence="3" id="KW-1185">Reference proteome</keyword>
<dbReference type="PANTHER" id="PTHR33164:SF43">
    <property type="entry name" value="HTH-TYPE TRANSCRIPTIONAL REPRESSOR YETL"/>
    <property type="match status" value="1"/>
</dbReference>
<dbReference type="SUPFAM" id="SSF46785">
    <property type="entry name" value="Winged helix' DNA-binding domain"/>
    <property type="match status" value="1"/>
</dbReference>
<evidence type="ECO:0000313" key="2">
    <source>
        <dbReference type="EMBL" id="SEE93263.1"/>
    </source>
</evidence>
<dbReference type="InterPro" id="IPR036390">
    <property type="entry name" value="WH_DNA-bd_sf"/>
</dbReference>
<dbReference type="EMBL" id="FNTX01000002">
    <property type="protein sequence ID" value="SEE93263.1"/>
    <property type="molecule type" value="Genomic_DNA"/>
</dbReference>